<gene>
    <name evidence="2" type="ORF">GCM10018785_63710</name>
</gene>
<keyword evidence="3" id="KW-1185">Reference proteome</keyword>
<evidence type="ECO:0000313" key="3">
    <source>
        <dbReference type="Proteomes" id="UP000608024"/>
    </source>
</evidence>
<reference evidence="2" key="1">
    <citation type="journal article" date="2014" name="Int. J. Syst. Evol. Microbiol.">
        <title>Complete genome sequence of Corynebacterium casei LMG S-19264T (=DSM 44701T), isolated from a smear-ripened cheese.</title>
        <authorList>
            <consortium name="US DOE Joint Genome Institute (JGI-PGF)"/>
            <person name="Walter F."/>
            <person name="Albersmeier A."/>
            <person name="Kalinowski J."/>
            <person name="Ruckert C."/>
        </authorList>
    </citation>
    <scope>NUCLEOTIDE SEQUENCE</scope>
    <source>
        <strain evidence="2">JCM 4784</strain>
    </source>
</reference>
<feature type="region of interest" description="Disordered" evidence="1">
    <location>
        <begin position="1"/>
        <end position="74"/>
    </location>
</feature>
<dbReference type="EMBL" id="BNBT01000150">
    <property type="protein sequence ID" value="GHE87360.1"/>
    <property type="molecule type" value="Genomic_DNA"/>
</dbReference>
<proteinExistence type="predicted"/>
<comment type="caution">
    <text evidence="2">The sequence shown here is derived from an EMBL/GenBank/DDBJ whole genome shotgun (WGS) entry which is preliminary data.</text>
</comment>
<accession>A0A919DV15</accession>
<evidence type="ECO:0000313" key="2">
    <source>
        <dbReference type="EMBL" id="GHE87360.1"/>
    </source>
</evidence>
<protein>
    <submittedName>
        <fullName evidence="2">Uncharacterized protein</fullName>
    </submittedName>
</protein>
<sequence>MDLTPYADDSPHELAAAADAGGEDGRTPHRRPGAPQDPPAGPAAREERPARLTLLSTGPDTGGAAPPAPGGHGSLALASDLLSGGPVGLGFATAGQLESAAALFDQAVPDPAALTLDVPGDGGAPALGALEAALDGAGVEATALAARTPCLDDVCQALFGPDEDGNATGGDDAG</sequence>
<name>A0A919DV15_9ACTN</name>
<evidence type="ECO:0000256" key="1">
    <source>
        <dbReference type="SAM" id="MobiDB-lite"/>
    </source>
</evidence>
<dbReference type="AlphaFoldDB" id="A0A919DV15"/>
<dbReference type="RefSeq" id="WP_190139606.1">
    <property type="nucleotide sequence ID" value="NZ_BNBT01000150.1"/>
</dbReference>
<dbReference type="Proteomes" id="UP000608024">
    <property type="component" value="Unassembled WGS sequence"/>
</dbReference>
<reference evidence="2" key="2">
    <citation type="submission" date="2020-09" db="EMBL/GenBank/DDBJ databases">
        <authorList>
            <person name="Sun Q."/>
            <person name="Ohkuma M."/>
        </authorList>
    </citation>
    <scope>NUCLEOTIDE SEQUENCE</scope>
    <source>
        <strain evidence="2">JCM 4784</strain>
    </source>
</reference>
<organism evidence="2 3">
    <name type="scientific">Streptomyces longispororuber</name>
    <dbReference type="NCBI Taxonomy" id="68230"/>
    <lineage>
        <taxon>Bacteria</taxon>
        <taxon>Bacillati</taxon>
        <taxon>Actinomycetota</taxon>
        <taxon>Actinomycetes</taxon>
        <taxon>Kitasatosporales</taxon>
        <taxon>Streptomycetaceae</taxon>
        <taxon>Streptomyces</taxon>
    </lineage>
</organism>